<feature type="transmembrane region" description="Helical" evidence="7">
    <location>
        <begin position="210"/>
        <end position="230"/>
    </location>
</feature>
<organism evidence="9 10">
    <name type="scientific">Pseudonocardia nematodicida</name>
    <dbReference type="NCBI Taxonomy" id="1206997"/>
    <lineage>
        <taxon>Bacteria</taxon>
        <taxon>Bacillati</taxon>
        <taxon>Actinomycetota</taxon>
        <taxon>Actinomycetes</taxon>
        <taxon>Pseudonocardiales</taxon>
        <taxon>Pseudonocardiaceae</taxon>
        <taxon>Pseudonocardia</taxon>
    </lineage>
</organism>
<feature type="transmembrane region" description="Helical" evidence="7">
    <location>
        <begin position="242"/>
        <end position="271"/>
    </location>
</feature>
<evidence type="ECO:0000259" key="8">
    <source>
        <dbReference type="Pfam" id="PF02687"/>
    </source>
</evidence>
<protein>
    <submittedName>
        <fullName evidence="9">ABC transporter permease</fullName>
    </submittedName>
</protein>
<keyword evidence="4 7" id="KW-1133">Transmembrane helix</keyword>
<evidence type="ECO:0000256" key="3">
    <source>
        <dbReference type="ARBA" id="ARBA00022692"/>
    </source>
</evidence>
<feature type="transmembrane region" description="Helical" evidence="7">
    <location>
        <begin position="433"/>
        <end position="454"/>
    </location>
</feature>
<keyword evidence="3 7" id="KW-0812">Transmembrane</keyword>
<feature type="transmembrane region" description="Helical" evidence="7">
    <location>
        <begin position="292"/>
        <end position="312"/>
    </location>
</feature>
<feature type="transmembrane region" description="Helical" evidence="7">
    <location>
        <begin position="156"/>
        <end position="179"/>
    </location>
</feature>
<evidence type="ECO:0000313" key="9">
    <source>
        <dbReference type="EMBL" id="MEQ3551844.1"/>
    </source>
</evidence>
<feature type="domain" description="ABC3 transporter permease C-terminal" evidence="8">
    <location>
        <begin position="70"/>
        <end position="188"/>
    </location>
</feature>
<reference evidence="9 10" key="1">
    <citation type="submission" date="2024-03" db="EMBL/GenBank/DDBJ databases">
        <title>Draft genome sequence of Pseudonocardia nematodicida JCM 31783.</title>
        <authorList>
            <person name="Butdee W."/>
            <person name="Duangmal K."/>
        </authorList>
    </citation>
    <scope>NUCLEOTIDE SEQUENCE [LARGE SCALE GENOMIC DNA]</scope>
    <source>
        <strain evidence="9 10">JCM 31783</strain>
    </source>
</reference>
<feature type="transmembrane region" description="Helical" evidence="7">
    <location>
        <begin position="20"/>
        <end position="41"/>
    </location>
</feature>
<dbReference type="InterPro" id="IPR003838">
    <property type="entry name" value="ABC3_permease_C"/>
</dbReference>
<dbReference type="InterPro" id="IPR050250">
    <property type="entry name" value="Macrolide_Exporter_MacB"/>
</dbReference>
<dbReference type="RefSeq" id="WP_349298924.1">
    <property type="nucleotide sequence ID" value="NZ_JBEDNQ010000006.1"/>
</dbReference>
<dbReference type="PANTHER" id="PTHR30572:SF4">
    <property type="entry name" value="ABC TRANSPORTER PERMEASE YTRF"/>
    <property type="match status" value="1"/>
</dbReference>
<feature type="transmembrane region" description="Helical" evidence="7">
    <location>
        <begin position="519"/>
        <end position="538"/>
    </location>
</feature>
<keyword evidence="10" id="KW-1185">Reference proteome</keyword>
<proteinExistence type="inferred from homology"/>
<feature type="transmembrane region" description="Helical" evidence="7">
    <location>
        <begin position="61"/>
        <end position="91"/>
    </location>
</feature>
<name>A0ABV1KC33_9PSEU</name>
<dbReference type="Pfam" id="PF02687">
    <property type="entry name" value="FtsX"/>
    <property type="match status" value="2"/>
</dbReference>
<comment type="similarity">
    <text evidence="6">Belongs to the ABC-4 integral membrane protein family.</text>
</comment>
<keyword evidence="2" id="KW-1003">Cell membrane</keyword>
<feature type="transmembrane region" description="Helical" evidence="7">
    <location>
        <begin position="475"/>
        <end position="499"/>
    </location>
</feature>
<comment type="subcellular location">
    <subcellularLocation>
        <location evidence="1">Cell membrane</location>
        <topology evidence="1">Multi-pass membrane protein</topology>
    </subcellularLocation>
</comment>
<evidence type="ECO:0000256" key="5">
    <source>
        <dbReference type="ARBA" id="ARBA00023136"/>
    </source>
</evidence>
<evidence type="ECO:0000256" key="4">
    <source>
        <dbReference type="ARBA" id="ARBA00022989"/>
    </source>
</evidence>
<keyword evidence="5 7" id="KW-0472">Membrane</keyword>
<evidence type="ECO:0000256" key="7">
    <source>
        <dbReference type="SAM" id="Phobius"/>
    </source>
</evidence>
<dbReference type="EMBL" id="JBEDNQ010000006">
    <property type="protein sequence ID" value="MEQ3551844.1"/>
    <property type="molecule type" value="Genomic_DNA"/>
</dbReference>
<evidence type="ECO:0000256" key="6">
    <source>
        <dbReference type="ARBA" id="ARBA00038076"/>
    </source>
</evidence>
<gene>
    <name evidence="9" type="ORF">WIS52_15330</name>
</gene>
<evidence type="ECO:0000256" key="1">
    <source>
        <dbReference type="ARBA" id="ARBA00004651"/>
    </source>
</evidence>
<feature type="transmembrane region" description="Helical" evidence="7">
    <location>
        <begin position="111"/>
        <end position="144"/>
    </location>
</feature>
<dbReference type="PANTHER" id="PTHR30572">
    <property type="entry name" value="MEMBRANE COMPONENT OF TRANSPORTER-RELATED"/>
    <property type="match status" value="1"/>
</dbReference>
<evidence type="ECO:0000256" key="2">
    <source>
        <dbReference type="ARBA" id="ARBA00022475"/>
    </source>
</evidence>
<feature type="domain" description="ABC3 transporter permease C-terminal" evidence="8">
    <location>
        <begin position="435"/>
        <end position="546"/>
    </location>
</feature>
<dbReference type="Proteomes" id="UP001494902">
    <property type="component" value="Unassembled WGS sequence"/>
</dbReference>
<comment type="caution">
    <text evidence="9">The sequence shown here is derived from an EMBL/GenBank/DDBJ whole genome shotgun (WGS) entry which is preliminary data.</text>
</comment>
<sequence length="553" mass="53884">MNPATRAALAGARRRPRQLLTTGLAVVVATAFAAGTVLFTGTLRVVLTGDPRLAGHAADTVAAVLAGLSVFVGLAVLAAVVVVASTFRIVLGRRSRELALLRCVGASRGQVARSVLAEAALTGLVAGLLGVLVAVAGGWAAILALRASGTELPSLVMSPAGLAGCVLLAVLATVVAALAPAAAAGRVPPVVALGAAETVEARPPRTGRRWAVAGVLTAPAAAIGAAGAVGGDGGVAGIGLTALSGVVLFGALVAAGPFLVAAAASAVRPLVARSGPARLAVANARRTSRRTAATTTVLALGTGLTAALLVGVDGAAADSRASIERSYPADAIVLPAPDAPDREREILAEQLAADLAERPELVVRTDGTELQVDAAPGTEPAAARAAIEQVIPGGAAGAMAGERPDGHVVLWAADARDGIEGFLATARAVGGGLVGTTLLVAVVGVGVTLALSVGERTREIALLRALGLTRAGARRAVVVEAALAGAVGALLGVLLGGAYGVLGLRAMGMAGGVPPAGQLAALAAGVVGVAVLASWAPVRRAGRVEPARGLVAA</sequence>
<evidence type="ECO:0000313" key="10">
    <source>
        <dbReference type="Proteomes" id="UP001494902"/>
    </source>
</evidence>
<accession>A0ABV1KC33</accession>